<reference evidence="4 5" key="2">
    <citation type="submission" date="2019-12" db="EMBL/GenBank/DDBJ databases">
        <title>Draft genome sequence of Pseudomonas otitidis recovered from a chicken carcass.</title>
        <authorList>
            <person name="Vieira T.R."/>
            <person name="Oliviera E.F.C."/>
            <person name="Silva N.M.V."/>
            <person name="Sambrano G.E."/>
            <person name="Cibulski S.P."/>
            <person name="Cardoso M.R.I."/>
        </authorList>
    </citation>
    <scope>NUCLEOTIDE SEQUENCE [LARGE SCALE GENOMIC DNA]</scope>
    <source>
        <strain evidence="4 5">25_K</strain>
    </source>
</reference>
<evidence type="ECO:0000313" key="2">
    <source>
        <dbReference type="EMBL" id="BCA30205.1"/>
    </source>
</evidence>
<evidence type="ECO:0000313" key="1">
    <source>
        <dbReference type="EMBL" id="BBT18118.1"/>
    </source>
</evidence>
<dbReference type="Proteomes" id="UP000461288">
    <property type="component" value="Unassembled WGS sequence"/>
</dbReference>
<dbReference type="KEGG" id="poj:PtoMrB4_41820"/>
<dbReference type="STRING" id="319939.SAMN05216263_11530"/>
<name>A0A1I0UKA1_9GAMM</name>
<dbReference type="GeneID" id="57399399"/>
<dbReference type="Proteomes" id="UP000515591">
    <property type="component" value="Chromosome"/>
</dbReference>
<dbReference type="EMBL" id="AP022642">
    <property type="protein sequence ID" value="BCA30205.1"/>
    <property type="molecule type" value="Genomic_DNA"/>
</dbReference>
<dbReference type="AlphaFoldDB" id="A0A1I0UKA1"/>
<keyword evidence="8" id="KW-1185">Reference proteome</keyword>
<gene>
    <name evidence="4" type="ORF">GO594_14460</name>
    <name evidence="2" type="ORF">PtoMrB4_41820</name>
    <name evidence="3" type="ORF">R0G64_13450</name>
    <name evidence="1" type="ORF">WP8S17C03_41670</name>
</gene>
<dbReference type="EMBL" id="WTFN01000031">
    <property type="protein sequence ID" value="MWK57182.1"/>
    <property type="molecule type" value="Genomic_DNA"/>
</dbReference>
<reference evidence="1 7" key="1">
    <citation type="submission" date="2019-12" db="EMBL/GenBank/DDBJ databases">
        <title>complete genome sequences of Pseudomonas otitidis str. WP8-S17-CRE-03 isolated from wastewater treatment plant effluent.</title>
        <authorList>
            <person name="Sekizuka T."/>
            <person name="Itokawa K."/>
            <person name="Yatsu K."/>
            <person name="Inamine Y."/>
            <person name="Kuroda M."/>
        </authorList>
    </citation>
    <scope>NUCLEOTIDE SEQUENCE [LARGE SCALE GENOMIC DNA]</scope>
    <source>
        <strain evidence="1 7">WP8-S17-CRE-03</strain>
    </source>
</reference>
<protein>
    <submittedName>
        <fullName evidence="4">Uncharacterized protein</fullName>
    </submittedName>
</protein>
<evidence type="ECO:0000313" key="5">
    <source>
        <dbReference type="Proteomes" id="UP000461288"/>
    </source>
</evidence>
<dbReference type="EMBL" id="JAWJUL010000046">
    <property type="protein sequence ID" value="MDV3440436.1"/>
    <property type="molecule type" value="Genomic_DNA"/>
</dbReference>
<evidence type="ECO:0000313" key="8">
    <source>
        <dbReference type="Proteomes" id="UP001273935"/>
    </source>
</evidence>
<dbReference type="RefSeq" id="WP_044411537.1">
    <property type="nucleotide sequence ID" value="NZ_AP022213.1"/>
</dbReference>
<accession>A0A1I0UKA1</accession>
<dbReference type="EMBL" id="AP022213">
    <property type="protein sequence ID" value="BBT18118.1"/>
    <property type="molecule type" value="Genomic_DNA"/>
</dbReference>
<dbReference type="Proteomes" id="UP001273935">
    <property type="component" value="Unassembled WGS sequence"/>
</dbReference>
<evidence type="ECO:0000313" key="7">
    <source>
        <dbReference type="Proteomes" id="UP000515591"/>
    </source>
</evidence>
<evidence type="ECO:0000313" key="6">
    <source>
        <dbReference type="Proteomes" id="UP000501237"/>
    </source>
</evidence>
<organism evidence="4 5">
    <name type="scientific">Metapseudomonas otitidis</name>
    <dbReference type="NCBI Taxonomy" id="319939"/>
    <lineage>
        <taxon>Bacteria</taxon>
        <taxon>Pseudomonadati</taxon>
        <taxon>Pseudomonadota</taxon>
        <taxon>Gammaproteobacteria</taxon>
        <taxon>Pseudomonadales</taxon>
        <taxon>Pseudomonadaceae</taxon>
        <taxon>Metapseudomonas</taxon>
    </lineage>
</organism>
<evidence type="ECO:0000313" key="3">
    <source>
        <dbReference type="EMBL" id="MDV3440436.1"/>
    </source>
</evidence>
<sequence>MFNSTEQALAVAYWMAEHRVGPKSSTAMAIDVLRERFDTQFVERLPSGLSPHEWQAQATMTIRFAQRLLADHPLELAVVQAEYAHGRDFVLAMAALRDWLKPQADSAEQRAALALLMRMFRRPPHSIREIERLTGLSKSTLHRWDQDWRARVALKLREALARLEAPMSRAGIVVAH</sequence>
<reference evidence="3 8" key="4">
    <citation type="submission" date="2023-10" db="EMBL/GenBank/DDBJ databases">
        <title>Pseudomonas otitidis isolated from a paediatric patient with cystic fibrosis in Chile.</title>
        <authorList>
            <person name="Amsteins-Romero L."/>
            <person name="Opazo-Capurro A."/>
            <person name="Matus-Kohler M."/>
            <person name="Gonzalez-Rocha G."/>
        </authorList>
    </citation>
    <scope>NUCLEOTIDE SEQUENCE [LARGE SCALE GENOMIC DNA]</scope>
    <source>
        <strain evidence="3 8">P-714</strain>
    </source>
</reference>
<proteinExistence type="predicted"/>
<dbReference type="Proteomes" id="UP000501237">
    <property type="component" value="Chromosome"/>
</dbReference>
<reference evidence="2 6" key="3">
    <citation type="journal article" date="2020" name="Microbiol. Resour. Announc.">
        <title>Complete genome sequence of Pseudomonas otitidis strain MrB4, isolated from Lake Biwa in Japan.</title>
        <authorList>
            <person name="Miyazaki K."/>
            <person name="Hase E."/>
            <person name="Maruya T."/>
        </authorList>
    </citation>
    <scope>NUCLEOTIDE SEQUENCE [LARGE SCALE GENOMIC DNA]</scope>
    <source>
        <strain evidence="2 6">MrB4</strain>
    </source>
</reference>
<evidence type="ECO:0000313" key="4">
    <source>
        <dbReference type="EMBL" id="MWK57182.1"/>
    </source>
</evidence>